<sequence>MKAFLKELKFDSTKPTYLLDITEDINRAIKKTSTRQGFVFVNTKHTTLGIVINEMAEPNLLNDILHHTLQSIPEDRRSTRVSKNYKYPVTDYKHRCQDNPYCNEIDDDYNAAAHIRSLIFSHPSVVIPILNGKLELGKYQQVAVFEFDGRDGSGKNPARKRTIQIWVCPAESVKKIS</sequence>
<accession>A0A1F5G0Z8</accession>
<evidence type="ECO:0008006" key="4">
    <source>
        <dbReference type="Google" id="ProtNLM"/>
    </source>
</evidence>
<dbReference type="Proteomes" id="UP000177069">
    <property type="component" value="Unassembled WGS sequence"/>
</dbReference>
<reference evidence="2 3" key="1">
    <citation type="journal article" date="2016" name="Nat. Commun.">
        <title>Thousands of microbial genomes shed light on interconnected biogeochemical processes in an aquifer system.</title>
        <authorList>
            <person name="Anantharaman K."/>
            <person name="Brown C.T."/>
            <person name="Hug L.A."/>
            <person name="Sharon I."/>
            <person name="Castelle C.J."/>
            <person name="Probst A.J."/>
            <person name="Thomas B.C."/>
            <person name="Singh A."/>
            <person name="Wilkins M.J."/>
            <person name="Karaoz U."/>
            <person name="Brodie E.L."/>
            <person name="Williams K.H."/>
            <person name="Hubbard S.S."/>
            <person name="Banfield J.F."/>
        </authorList>
    </citation>
    <scope>NUCLEOTIDE SEQUENCE [LARGE SCALE GENOMIC DNA]</scope>
</reference>
<dbReference type="Gene3D" id="2.60.120.460">
    <property type="entry name" value="YjbQ-like"/>
    <property type="match status" value="1"/>
</dbReference>
<comment type="similarity">
    <text evidence="1">Belongs to the UPF0047 family.</text>
</comment>
<evidence type="ECO:0000313" key="2">
    <source>
        <dbReference type="EMBL" id="OGD85551.1"/>
    </source>
</evidence>
<dbReference type="PIRSF" id="PIRSF004681">
    <property type="entry name" value="UCP004681"/>
    <property type="match status" value="1"/>
</dbReference>
<dbReference type="InterPro" id="IPR001602">
    <property type="entry name" value="UPF0047_YjbQ-like"/>
</dbReference>
<dbReference type="PANTHER" id="PTHR30615">
    <property type="entry name" value="UNCHARACTERIZED PROTEIN YJBQ-RELATED"/>
    <property type="match status" value="1"/>
</dbReference>
<protein>
    <recommendedName>
        <fullName evidence="4">Secondary thiamine-phosphate synthase enzyme</fullName>
    </recommendedName>
</protein>
<comment type="caution">
    <text evidence="2">The sequence shown here is derived from an EMBL/GenBank/DDBJ whole genome shotgun (WGS) entry which is preliminary data.</text>
</comment>
<evidence type="ECO:0000256" key="1">
    <source>
        <dbReference type="ARBA" id="ARBA00005534"/>
    </source>
</evidence>
<evidence type="ECO:0000313" key="3">
    <source>
        <dbReference type="Proteomes" id="UP000177069"/>
    </source>
</evidence>
<gene>
    <name evidence="2" type="ORF">A2696_03270</name>
</gene>
<dbReference type="PANTHER" id="PTHR30615:SF8">
    <property type="entry name" value="UPF0047 PROTEIN C4A8.02C"/>
    <property type="match status" value="1"/>
</dbReference>
<dbReference type="InterPro" id="IPR035917">
    <property type="entry name" value="YjbQ-like_sf"/>
</dbReference>
<proteinExistence type="inferred from homology"/>
<dbReference type="SUPFAM" id="SSF111038">
    <property type="entry name" value="YjbQ-like"/>
    <property type="match status" value="1"/>
</dbReference>
<organism evidence="2 3">
    <name type="scientific">Candidatus Curtissbacteria bacterium RIFCSPHIGHO2_01_FULL_41_13</name>
    <dbReference type="NCBI Taxonomy" id="1797745"/>
    <lineage>
        <taxon>Bacteria</taxon>
        <taxon>Candidatus Curtissiibacteriota</taxon>
    </lineage>
</organism>
<dbReference type="Pfam" id="PF01894">
    <property type="entry name" value="YjbQ"/>
    <property type="match status" value="1"/>
</dbReference>
<name>A0A1F5G0Z8_9BACT</name>
<dbReference type="EMBL" id="MFBA01000023">
    <property type="protein sequence ID" value="OGD85551.1"/>
    <property type="molecule type" value="Genomic_DNA"/>
</dbReference>
<dbReference type="AlphaFoldDB" id="A0A1F5G0Z8"/>